<dbReference type="Pfam" id="PF01943">
    <property type="entry name" value="Polysacc_synt"/>
    <property type="match status" value="1"/>
</dbReference>
<evidence type="ECO:0000256" key="4">
    <source>
        <dbReference type="ARBA" id="ARBA00022692"/>
    </source>
</evidence>
<feature type="transmembrane region" description="Helical" evidence="7">
    <location>
        <begin position="160"/>
        <end position="177"/>
    </location>
</feature>
<keyword evidence="6 7" id="KW-0472">Membrane</keyword>
<sequence>MLPFQKFIENISWTVLGRILVQILLFAISILLARYLGTKNLGDYATLLVIPVFIRLLNCFGLETLINAKLPALNTNDPSGSEGRYLVSRLLTLRFATTIMFCVLIYFCLPFYLKLTHRPEFIEFRWVLIFYFAAITTDSILSTLFMTLIRFKTLVKIETFGALLNLIFLIIFIRLDYGI</sequence>
<evidence type="ECO:0000313" key="8">
    <source>
        <dbReference type="EMBL" id="SVB16090.1"/>
    </source>
</evidence>
<evidence type="ECO:0000256" key="7">
    <source>
        <dbReference type="SAM" id="Phobius"/>
    </source>
</evidence>
<dbReference type="EMBL" id="UINC01030915">
    <property type="protein sequence ID" value="SVB16090.1"/>
    <property type="molecule type" value="Genomic_DNA"/>
</dbReference>
<feature type="transmembrane region" description="Helical" evidence="7">
    <location>
        <begin position="86"/>
        <end position="112"/>
    </location>
</feature>
<dbReference type="PANTHER" id="PTHR30250:SF10">
    <property type="entry name" value="LIPOPOLYSACCHARIDE BIOSYNTHESIS PROTEIN WZXC"/>
    <property type="match status" value="1"/>
</dbReference>
<proteinExistence type="inferred from homology"/>
<keyword evidence="3" id="KW-1003">Cell membrane</keyword>
<dbReference type="AlphaFoldDB" id="A0A382BQH7"/>
<dbReference type="GO" id="GO:0005886">
    <property type="term" value="C:plasma membrane"/>
    <property type="evidence" value="ECO:0007669"/>
    <property type="project" value="UniProtKB-SubCell"/>
</dbReference>
<organism evidence="8">
    <name type="scientific">marine metagenome</name>
    <dbReference type="NCBI Taxonomy" id="408172"/>
    <lineage>
        <taxon>unclassified sequences</taxon>
        <taxon>metagenomes</taxon>
        <taxon>ecological metagenomes</taxon>
    </lineage>
</organism>
<evidence type="ECO:0000256" key="1">
    <source>
        <dbReference type="ARBA" id="ARBA00004651"/>
    </source>
</evidence>
<accession>A0A382BQH7</accession>
<dbReference type="InterPro" id="IPR050833">
    <property type="entry name" value="Poly_Biosynth_Transport"/>
</dbReference>
<feature type="transmembrane region" description="Helical" evidence="7">
    <location>
        <begin position="124"/>
        <end position="148"/>
    </location>
</feature>
<protein>
    <recommendedName>
        <fullName evidence="9">Polysaccharide biosynthesis protein C-terminal domain-containing protein</fullName>
    </recommendedName>
</protein>
<dbReference type="InterPro" id="IPR002797">
    <property type="entry name" value="Polysacc_synth"/>
</dbReference>
<keyword evidence="4 7" id="KW-0812">Transmembrane</keyword>
<feature type="non-terminal residue" evidence="8">
    <location>
        <position position="179"/>
    </location>
</feature>
<evidence type="ECO:0000256" key="3">
    <source>
        <dbReference type="ARBA" id="ARBA00022475"/>
    </source>
</evidence>
<evidence type="ECO:0000256" key="5">
    <source>
        <dbReference type="ARBA" id="ARBA00022989"/>
    </source>
</evidence>
<gene>
    <name evidence="8" type="ORF">METZ01_LOCUS168944</name>
</gene>
<feature type="transmembrane region" description="Helical" evidence="7">
    <location>
        <begin position="12"/>
        <end position="32"/>
    </location>
</feature>
<evidence type="ECO:0000256" key="6">
    <source>
        <dbReference type="ARBA" id="ARBA00023136"/>
    </source>
</evidence>
<name>A0A382BQH7_9ZZZZ</name>
<keyword evidence="5 7" id="KW-1133">Transmembrane helix</keyword>
<evidence type="ECO:0000256" key="2">
    <source>
        <dbReference type="ARBA" id="ARBA00007430"/>
    </source>
</evidence>
<reference evidence="8" key="1">
    <citation type="submission" date="2018-05" db="EMBL/GenBank/DDBJ databases">
        <authorList>
            <person name="Lanie J.A."/>
            <person name="Ng W.-L."/>
            <person name="Kazmierczak K.M."/>
            <person name="Andrzejewski T.M."/>
            <person name="Davidsen T.M."/>
            <person name="Wayne K.J."/>
            <person name="Tettelin H."/>
            <person name="Glass J.I."/>
            <person name="Rusch D."/>
            <person name="Podicherti R."/>
            <person name="Tsui H.-C.T."/>
            <person name="Winkler M.E."/>
        </authorList>
    </citation>
    <scope>NUCLEOTIDE SEQUENCE</scope>
</reference>
<comment type="subcellular location">
    <subcellularLocation>
        <location evidence="1">Cell membrane</location>
        <topology evidence="1">Multi-pass membrane protein</topology>
    </subcellularLocation>
</comment>
<dbReference type="PANTHER" id="PTHR30250">
    <property type="entry name" value="PST FAMILY PREDICTED COLANIC ACID TRANSPORTER"/>
    <property type="match status" value="1"/>
</dbReference>
<evidence type="ECO:0008006" key="9">
    <source>
        <dbReference type="Google" id="ProtNLM"/>
    </source>
</evidence>
<comment type="similarity">
    <text evidence="2">Belongs to the polysaccharide synthase family.</text>
</comment>
<feature type="transmembrane region" description="Helical" evidence="7">
    <location>
        <begin position="44"/>
        <end position="66"/>
    </location>
</feature>